<dbReference type="EMBL" id="CM007649">
    <property type="protein sequence ID" value="ONM33072.1"/>
    <property type="molecule type" value="Genomic_DNA"/>
</dbReference>
<organism evidence="1">
    <name type="scientific">Zea mays</name>
    <name type="common">Maize</name>
    <dbReference type="NCBI Taxonomy" id="4577"/>
    <lineage>
        <taxon>Eukaryota</taxon>
        <taxon>Viridiplantae</taxon>
        <taxon>Streptophyta</taxon>
        <taxon>Embryophyta</taxon>
        <taxon>Tracheophyta</taxon>
        <taxon>Spermatophyta</taxon>
        <taxon>Magnoliopsida</taxon>
        <taxon>Liliopsida</taxon>
        <taxon>Poales</taxon>
        <taxon>Poaceae</taxon>
        <taxon>PACMAD clade</taxon>
        <taxon>Panicoideae</taxon>
        <taxon>Andropogonodae</taxon>
        <taxon>Andropogoneae</taxon>
        <taxon>Tripsacinae</taxon>
        <taxon>Zea</taxon>
    </lineage>
</organism>
<accession>A0A1D6MWA4</accession>
<dbReference type="AlphaFoldDB" id="A0A1D6MWA4"/>
<reference evidence="1" key="1">
    <citation type="submission" date="2015-12" db="EMBL/GenBank/DDBJ databases">
        <title>Update maize B73 reference genome by single molecule sequencing technologies.</title>
        <authorList>
            <consortium name="Maize Genome Sequencing Project"/>
            <person name="Ware D."/>
        </authorList>
    </citation>
    <scope>NUCLEOTIDE SEQUENCE [LARGE SCALE GENOMIC DNA]</scope>
    <source>
        <tissue evidence="1">Seedling</tissue>
    </source>
</reference>
<proteinExistence type="predicted"/>
<name>A0A1D6MWA4_MAIZE</name>
<protein>
    <submittedName>
        <fullName evidence="1">Uncharacterized protein</fullName>
    </submittedName>
</protein>
<dbReference type="InParanoid" id="A0A1D6MWA4"/>
<gene>
    <name evidence="1" type="ORF">ZEAMMB73_Zm00001d041454</name>
</gene>
<dbReference type="PaxDb" id="4577-AC217370.3_FGP003"/>
<evidence type="ECO:0000313" key="1">
    <source>
        <dbReference type="EMBL" id="ONM33072.1"/>
    </source>
</evidence>
<sequence length="86" mass="8845">MAMLVRGGGGSVRIRLGGGGEDEESVLGLVVVAVVVIIRGEVDAGAALEGGEEGRVSMSKVEALYELFTKINNVVIDDGLINKGCE</sequence>